<dbReference type="HOGENOM" id="CLU_027174_2_1_5"/>
<dbReference type="STRING" id="69279.BG36_19055"/>
<protein>
    <recommendedName>
        <fullName evidence="4">Homogentisate 1,2-dioxygenase C-terminal domain-containing protein</fullName>
    </recommendedName>
</protein>
<evidence type="ECO:0000313" key="6">
    <source>
        <dbReference type="Proteomes" id="UP000019849"/>
    </source>
</evidence>
<feature type="binding site" evidence="3">
    <location>
        <position position="4"/>
    </location>
    <ligand>
        <name>Fe cation</name>
        <dbReference type="ChEBI" id="CHEBI:24875"/>
    </ligand>
</feature>
<dbReference type="GO" id="GO:0006570">
    <property type="term" value="P:tyrosine metabolic process"/>
    <property type="evidence" value="ECO:0007669"/>
    <property type="project" value="InterPro"/>
</dbReference>
<keyword evidence="3" id="KW-0479">Metal-binding</keyword>
<feature type="binding site" evidence="3">
    <location>
        <position position="4"/>
    </location>
    <ligand>
        <name>homogentisate</name>
        <dbReference type="ChEBI" id="CHEBI:16169"/>
    </ligand>
</feature>
<dbReference type="GO" id="GO:0046872">
    <property type="term" value="F:metal ion binding"/>
    <property type="evidence" value="ECO:0007669"/>
    <property type="project" value="UniProtKB-KW"/>
</dbReference>
<comment type="caution">
    <text evidence="5">The sequence shown here is derived from an EMBL/GenBank/DDBJ whole genome shotgun (WGS) entry which is preliminary data.</text>
</comment>
<comment type="similarity">
    <text evidence="2">Belongs to the homogentisate dioxygenase family.</text>
</comment>
<dbReference type="InterPro" id="IPR005708">
    <property type="entry name" value="Homogentis_dOase"/>
</dbReference>
<dbReference type="PATRIC" id="fig|69279.3.peg.4661"/>
<dbReference type="PANTHER" id="PTHR11056">
    <property type="entry name" value="HOMOGENTISATE 1,2-DIOXYGENASE"/>
    <property type="match status" value="1"/>
</dbReference>
<dbReference type="PANTHER" id="PTHR11056:SF0">
    <property type="entry name" value="HOMOGENTISATE 1,2-DIOXYGENASE"/>
    <property type="match status" value="1"/>
</dbReference>
<dbReference type="AlphaFoldDB" id="A0A011UZ84"/>
<dbReference type="InterPro" id="IPR014710">
    <property type="entry name" value="RmlC-like_jellyroll"/>
</dbReference>
<dbReference type="GO" id="GO:0006559">
    <property type="term" value="P:L-phenylalanine catabolic process"/>
    <property type="evidence" value="ECO:0007669"/>
    <property type="project" value="InterPro"/>
</dbReference>
<evidence type="ECO:0000313" key="5">
    <source>
        <dbReference type="EMBL" id="EXL01485.1"/>
    </source>
</evidence>
<dbReference type="eggNOG" id="COG3508">
    <property type="taxonomic scope" value="Bacteria"/>
</dbReference>
<accession>A0A011UZ84</accession>
<reference evidence="5 6" key="1">
    <citation type="submission" date="2014-02" db="EMBL/GenBank/DDBJ databases">
        <title>Aquamicrobium defluvii Genome sequencing.</title>
        <authorList>
            <person name="Wang X."/>
        </authorList>
    </citation>
    <scope>NUCLEOTIDE SEQUENCE [LARGE SCALE GENOMIC DNA]</scope>
    <source>
        <strain evidence="5 6">W13Z1</strain>
    </source>
</reference>
<evidence type="ECO:0000256" key="3">
    <source>
        <dbReference type="PIRSR" id="PIRSR605708-2"/>
    </source>
</evidence>
<dbReference type="GO" id="GO:0005737">
    <property type="term" value="C:cytoplasm"/>
    <property type="evidence" value="ECO:0007669"/>
    <property type="project" value="TreeGrafter"/>
</dbReference>
<dbReference type="InterPro" id="IPR011051">
    <property type="entry name" value="RmlC_Cupin_sf"/>
</dbReference>
<dbReference type="Pfam" id="PF04209">
    <property type="entry name" value="HgmA_C"/>
    <property type="match status" value="1"/>
</dbReference>
<evidence type="ECO:0000256" key="2">
    <source>
        <dbReference type="ARBA" id="ARBA00007757"/>
    </source>
</evidence>
<dbReference type="Proteomes" id="UP000019849">
    <property type="component" value="Unassembled WGS sequence"/>
</dbReference>
<dbReference type="Gene3D" id="2.60.120.10">
    <property type="entry name" value="Jelly Rolls"/>
    <property type="match status" value="1"/>
</dbReference>
<dbReference type="InterPro" id="IPR046451">
    <property type="entry name" value="HgmA_C"/>
</dbReference>
<dbReference type="EMBL" id="JENY01000042">
    <property type="protein sequence ID" value="EXL01485.1"/>
    <property type="molecule type" value="Genomic_DNA"/>
</dbReference>
<evidence type="ECO:0000259" key="4">
    <source>
        <dbReference type="Pfam" id="PF04209"/>
    </source>
</evidence>
<comment type="cofactor">
    <cofactor evidence="1 3">
        <name>Fe cation</name>
        <dbReference type="ChEBI" id="CHEBI:24875"/>
    </cofactor>
</comment>
<sequence length="70" mass="7874">MLPHGPDVDAFEKASSLELRPHKLEGTLAFMFETRFPQRVSKFAAEGGALQKDYGAYGHKLAKHFDPTQR</sequence>
<keyword evidence="3" id="KW-0408">Iron</keyword>
<dbReference type="SUPFAM" id="SSF51182">
    <property type="entry name" value="RmlC-like cupins"/>
    <property type="match status" value="1"/>
</dbReference>
<name>A0A011UZ84_9HYPH</name>
<dbReference type="GO" id="GO:0004411">
    <property type="term" value="F:homogentisate 1,2-dioxygenase activity"/>
    <property type="evidence" value="ECO:0007669"/>
    <property type="project" value="InterPro"/>
</dbReference>
<feature type="domain" description="Homogentisate 1,2-dioxygenase C-terminal" evidence="4">
    <location>
        <begin position="1"/>
        <end position="65"/>
    </location>
</feature>
<proteinExistence type="inferred from homology"/>
<gene>
    <name evidence="5" type="ORF">BG36_19055</name>
</gene>
<evidence type="ECO:0000256" key="1">
    <source>
        <dbReference type="ARBA" id="ARBA00001962"/>
    </source>
</evidence>
<organism evidence="5 6">
    <name type="scientific">Aquamicrobium defluvii</name>
    <dbReference type="NCBI Taxonomy" id="69279"/>
    <lineage>
        <taxon>Bacteria</taxon>
        <taxon>Pseudomonadati</taxon>
        <taxon>Pseudomonadota</taxon>
        <taxon>Alphaproteobacteria</taxon>
        <taxon>Hyphomicrobiales</taxon>
        <taxon>Phyllobacteriaceae</taxon>
        <taxon>Aquamicrobium</taxon>
    </lineage>
</organism>